<accession>A0A8J7CDZ7</accession>
<dbReference type="RefSeq" id="WP_190828573.1">
    <property type="nucleotide sequence ID" value="NZ_CAWPPI010000049.1"/>
</dbReference>
<evidence type="ECO:0000256" key="1">
    <source>
        <dbReference type="SAM" id="MobiDB-lite"/>
    </source>
</evidence>
<reference evidence="3" key="1">
    <citation type="submission" date="2020-09" db="EMBL/GenBank/DDBJ databases">
        <title>Iningainema tapete sp. nov. (Scytonemataceae, Cyanobacteria) from greenhouses in central Florida (USA) produces two types of nodularin with biosynthetic potential for microcystin-LR and anabaenopeptins.</title>
        <authorList>
            <person name="Berthold D.E."/>
            <person name="Lefler F.W."/>
            <person name="Huang I.-S."/>
            <person name="Abdulla H."/>
            <person name="Zimba P.V."/>
            <person name="Laughinghouse H.D. IV."/>
        </authorList>
    </citation>
    <scope>NUCLEOTIDE SEQUENCE</scope>
    <source>
        <strain evidence="3">BLCCT55</strain>
    </source>
</reference>
<sequence length="126" mass="12936">MLKKSLALGLLAGLMFAPTAALAGDQVAGSSSVTNQSSVNKGVGNTTGQSSITNTVQQQIQKSGIRGGARGGYRKNYVPARKPVNQTAGANSVTGQSGYNRGADNVTGQTSETNTVQKQYSSTGRR</sequence>
<dbReference type="Proteomes" id="UP000629098">
    <property type="component" value="Unassembled WGS sequence"/>
</dbReference>
<feature type="compositionally biased region" description="Polar residues" evidence="1">
    <location>
        <begin position="106"/>
        <end position="126"/>
    </location>
</feature>
<comment type="caution">
    <text evidence="3">The sequence shown here is derived from an EMBL/GenBank/DDBJ whole genome shotgun (WGS) entry which is preliminary data.</text>
</comment>
<keyword evidence="2" id="KW-0732">Signal</keyword>
<name>A0A8J7CDZ7_9CYAN</name>
<feature type="region of interest" description="Disordered" evidence="1">
    <location>
        <begin position="25"/>
        <end position="126"/>
    </location>
</feature>
<evidence type="ECO:0000256" key="2">
    <source>
        <dbReference type="SAM" id="SignalP"/>
    </source>
</evidence>
<organism evidence="3 4">
    <name type="scientific">Iningainema tapete BLCC-T55</name>
    <dbReference type="NCBI Taxonomy" id="2748662"/>
    <lineage>
        <taxon>Bacteria</taxon>
        <taxon>Bacillati</taxon>
        <taxon>Cyanobacteriota</taxon>
        <taxon>Cyanophyceae</taxon>
        <taxon>Nostocales</taxon>
        <taxon>Scytonemataceae</taxon>
        <taxon>Iningainema tapete</taxon>
    </lineage>
</organism>
<protein>
    <submittedName>
        <fullName evidence="3">Uncharacterized protein</fullName>
    </submittedName>
</protein>
<feature type="compositionally biased region" description="Polar residues" evidence="1">
    <location>
        <begin position="84"/>
        <end position="99"/>
    </location>
</feature>
<evidence type="ECO:0000313" key="4">
    <source>
        <dbReference type="Proteomes" id="UP000629098"/>
    </source>
</evidence>
<dbReference type="AlphaFoldDB" id="A0A8J7CDZ7"/>
<feature type="chain" id="PRO_5035302423" evidence="2">
    <location>
        <begin position="24"/>
        <end position="126"/>
    </location>
</feature>
<evidence type="ECO:0000313" key="3">
    <source>
        <dbReference type="EMBL" id="MBD2773145.1"/>
    </source>
</evidence>
<feature type="signal peptide" evidence="2">
    <location>
        <begin position="1"/>
        <end position="23"/>
    </location>
</feature>
<gene>
    <name evidence="3" type="ORF">ICL16_13990</name>
</gene>
<feature type="compositionally biased region" description="Polar residues" evidence="1">
    <location>
        <begin position="28"/>
        <end position="62"/>
    </location>
</feature>
<dbReference type="EMBL" id="JACXAE010000049">
    <property type="protein sequence ID" value="MBD2773145.1"/>
    <property type="molecule type" value="Genomic_DNA"/>
</dbReference>
<keyword evidence="4" id="KW-1185">Reference proteome</keyword>
<proteinExistence type="predicted"/>